<dbReference type="GeneID" id="101671192"/>
<evidence type="ECO:0000313" key="10">
    <source>
        <dbReference type="Proteomes" id="UP000000715"/>
    </source>
</evidence>
<comment type="subunit">
    <text evidence="8">Heterodimer with CENPX, sometimes called MHF; this interaction stabilizes both partners. MHF heterodimers can assemble to form tetrameric structures. MHF also coassemble with CENPT-CENPW heterodimers at centromeres to form the tetrameric CENP-T-W-S-X complex. Forms a discrete complex with FANCM and CENPX, called FANCM-MHF; this interaction, probably mediated by direct binding between CENPS and FANCM, leads to synergistic activation of double-stranded DNA binding and strongly stimulates FANCM-mediated DNA remodeling. Recruited by FANCM to the Fanconi anemia (FA) core complex, which consists of CENPS, CENPX, FANCA, FANCB, FANCC, FANCE, FANCF, FANCG, FANCL, FANCM, FAAP24 and FAAP100. The FA core complex associates with Bloom syndrome (BLM) complex, which consists of at least BLM, DNA topoisomerase 3-alpha (TOP3A), RMI1/BLAP75, RPA1/RPA70 and RPA2/RPA32. The super complex between FA and BLM is called BRAFT.</text>
</comment>
<evidence type="ECO:0000256" key="4">
    <source>
        <dbReference type="ARBA" id="ARBA00022763"/>
    </source>
</evidence>
<keyword evidence="7" id="KW-0539">Nucleus</keyword>
<keyword evidence="5" id="KW-0238">DNA-binding</keyword>
<dbReference type="GO" id="GO:0051382">
    <property type="term" value="P:kinetochore assembly"/>
    <property type="evidence" value="ECO:0007669"/>
    <property type="project" value="InterPro"/>
</dbReference>
<accession>A0A8U0SGV4</accession>
<evidence type="ECO:0000256" key="7">
    <source>
        <dbReference type="ARBA" id="ARBA00023242"/>
    </source>
</evidence>
<feature type="compositionally biased region" description="Low complexity" evidence="9">
    <location>
        <begin position="502"/>
        <end position="511"/>
    </location>
</feature>
<proteinExistence type="inferred from homology"/>
<feature type="compositionally biased region" description="Basic residues" evidence="9">
    <location>
        <begin position="516"/>
        <end position="525"/>
    </location>
</feature>
<feature type="region of interest" description="Disordered" evidence="9">
    <location>
        <begin position="1"/>
        <end position="89"/>
    </location>
</feature>
<feature type="region of interest" description="Disordered" evidence="9">
    <location>
        <begin position="392"/>
        <end position="593"/>
    </location>
</feature>
<dbReference type="Gene3D" id="1.20.5.4980">
    <property type="match status" value="1"/>
</dbReference>
<dbReference type="GO" id="GO:0003677">
    <property type="term" value="F:DNA binding"/>
    <property type="evidence" value="ECO:0007669"/>
    <property type="project" value="UniProtKB-KW"/>
</dbReference>
<evidence type="ECO:0000256" key="8">
    <source>
        <dbReference type="ARBA" id="ARBA00047146"/>
    </source>
</evidence>
<evidence type="ECO:0000256" key="2">
    <source>
        <dbReference type="ARBA" id="ARBA00009359"/>
    </source>
</evidence>
<dbReference type="GO" id="GO:0031297">
    <property type="term" value="P:replication fork processing"/>
    <property type="evidence" value="ECO:0007669"/>
    <property type="project" value="TreeGrafter"/>
</dbReference>
<name>A0A8U0SGV4_MUSPF</name>
<dbReference type="CDD" id="cd22921">
    <property type="entry name" value="HFD_CENP-X"/>
    <property type="match status" value="1"/>
</dbReference>
<reference evidence="11" key="1">
    <citation type="submission" date="2025-08" db="UniProtKB">
        <authorList>
            <consortium name="RefSeq"/>
        </authorList>
    </citation>
    <scope>IDENTIFICATION</scope>
    <source>
        <tissue evidence="11">Brain</tissue>
    </source>
</reference>
<evidence type="ECO:0000256" key="6">
    <source>
        <dbReference type="ARBA" id="ARBA00023204"/>
    </source>
</evidence>
<keyword evidence="10" id="KW-1185">Reference proteome</keyword>
<dbReference type="GO" id="GO:0043240">
    <property type="term" value="C:Fanconi anaemia nuclear complex"/>
    <property type="evidence" value="ECO:0007669"/>
    <property type="project" value="TreeGrafter"/>
</dbReference>
<dbReference type="GO" id="GO:0000712">
    <property type="term" value="P:resolution of meiotic recombination intermediates"/>
    <property type="evidence" value="ECO:0007669"/>
    <property type="project" value="TreeGrafter"/>
</dbReference>
<feature type="compositionally biased region" description="Low complexity" evidence="9">
    <location>
        <begin position="1"/>
        <end position="12"/>
    </location>
</feature>
<keyword evidence="4" id="KW-0227">DNA damage</keyword>
<feature type="compositionally biased region" description="Gly residues" evidence="9">
    <location>
        <begin position="554"/>
        <end position="570"/>
    </location>
</feature>
<organism evidence="10 11">
    <name type="scientific">Mustela putorius furo</name>
    <name type="common">European domestic ferret</name>
    <name type="synonym">Mustela furo</name>
    <dbReference type="NCBI Taxonomy" id="9669"/>
    <lineage>
        <taxon>Eukaryota</taxon>
        <taxon>Metazoa</taxon>
        <taxon>Chordata</taxon>
        <taxon>Craniata</taxon>
        <taxon>Vertebrata</taxon>
        <taxon>Euteleostomi</taxon>
        <taxon>Mammalia</taxon>
        <taxon>Eutheria</taxon>
        <taxon>Laurasiatheria</taxon>
        <taxon>Carnivora</taxon>
        <taxon>Caniformia</taxon>
        <taxon>Musteloidea</taxon>
        <taxon>Mustelidae</taxon>
        <taxon>Mustelinae</taxon>
        <taxon>Mustela</taxon>
    </lineage>
</organism>
<feature type="compositionally biased region" description="Low complexity" evidence="9">
    <location>
        <begin position="415"/>
        <end position="433"/>
    </location>
</feature>
<dbReference type="GO" id="GO:0006281">
    <property type="term" value="P:DNA repair"/>
    <property type="evidence" value="ECO:0007669"/>
    <property type="project" value="UniProtKB-KW"/>
</dbReference>
<evidence type="ECO:0000256" key="3">
    <source>
        <dbReference type="ARBA" id="ARBA00016388"/>
    </source>
</evidence>
<dbReference type="PANTHER" id="PTHR28680:SF1">
    <property type="entry name" value="CENTROMERE PROTEIN X"/>
    <property type="match status" value="1"/>
</dbReference>
<dbReference type="PANTHER" id="PTHR28680">
    <property type="entry name" value="CENTROMERE PROTEIN X"/>
    <property type="match status" value="1"/>
</dbReference>
<evidence type="ECO:0000256" key="5">
    <source>
        <dbReference type="ARBA" id="ARBA00023125"/>
    </source>
</evidence>
<protein>
    <recommendedName>
        <fullName evidence="3">Centromere protein X</fullName>
    </recommendedName>
</protein>
<comment type="subcellular location">
    <subcellularLocation>
        <location evidence="1">Nucleus</location>
    </subcellularLocation>
</comment>
<dbReference type="Pfam" id="PF09415">
    <property type="entry name" value="CENP-X"/>
    <property type="match status" value="1"/>
</dbReference>
<dbReference type="GO" id="GO:0071821">
    <property type="term" value="C:FANCM-MHF complex"/>
    <property type="evidence" value="ECO:0007669"/>
    <property type="project" value="TreeGrafter"/>
</dbReference>
<keyword evidence="6" id="KW-0234">DNA repair</keyword>
<dbReference type="Proteomes" id="UP000000715">
    <property type="component" value="Unplaced"/>
</dbReference>
<feature type="compositionally biased region" description="Basic and acidic residues" evidence="9">
    <location>
        <begin position="25"/>
        <end position="52"/>
    </location>
</feature>
<feature type="region of interest" description="Disordered" evidence="9">
    <location>
        <begin position="235"/>
        <end position="255"/>
    </location>
</feature>
<comment type="similarity">
    <text evidence="2">Belongs to the CENP-X/MHF2 family.</text>
</comment>
<sequence length="691" mass="71813">MGAGRAGAAASRAAEKCPAPQRPRTRAERRAERPETAERRRAPGAETAERGRRGARGARARPEPGPRGSRRTPPRGSCLPSLRGAHSPQRRPLHRLLGCQLGLQAAVLLLQLHPDPAHLRHLLLVRVAQFLPDTGLLQAPPQAFHLQAQLAGPGLGIGHCLPLLQAGALSLVPSLRQQPQLLLQLSQALLLLAGRRLVTSHVFHLPSSAVLLLSSCRARNSCSCRDLTFRSSSSTWGAGTMDGQQRPQPLPGGQGQGQLLRALVADLVVAEVELPESAIACQGPGEGGKGVFPRAQVVPLEGPPAPARARLPTFLAQHAVAQDELGQQSLLLQQLAQGPAGVHRQALGGQVQPAPRQLLQFLQDSLLGLGPALPAQPAVAVPELLHGTLAGTPLAAGPRARPGPLPQGPSRGGLRRQAAQGGARGPRGPQQPRIEGQTELALREGDPMTAGGGGGQPAAPAGNPGAGHPPGAGMRAPRSLALPRRGGTQEPSPRASDPALPPRVRAAAAKPQYPGRARRAGKGGRKLQLPGGFAWGGGREGEGARFSPRTNRGEGAGSRCGAPRGRGLGAGPRKARSGQIGWRNGGGAAEGARRADWLGGPRVCGGRAGATVMEGAGGGFRKDLVSELLRAHFTDGKTKVGGDALWLMAELLKIFVVEAAVRSARQAQAEDLTLVDVDQLEKVLPQLLLDF</sequence>
<evidence type="ECO:0000256" key="9">
    <source>
        <dbReference type="SAM" id="MobiDB-lite"/>
    </source>
</evidence>
<dbReference type="RefSeq" id="XP_044941926.1">
    <property type="nucleotide sequence ID" value="XM_045085991.1"/>
</dbReference>
<dbReference type="Gene3D" id="6.10.130.30">
    <property type="match status" value="1"/>
</dbReference>
<dbReference type="CTD" id="201254"/>
<dbReference type="AlphaFoldDB" id="A0A8U0SGV4"/>
<gene>
    <name evidence="11" type="primary">CENPX</name>
</gene>
<evidence type="ECO:0000313" key="11">
    <source>
        <dbReference type="RefSeq" id="XP_044941926.1"/>
    </source>
</evidence>
<evidence type="ECO:0000256" key="1">
    <source>
        <dbReference type="ARBA" id="ARBA00004123"/>
    </source>
</evidence>
<dbReference type="InterPro" id="IPR018552">
    <property type="entry name" value="CENP-X"/>
</dbReference>
<dbReference type="OrthoDB" id="2500381at2759"/>